<dbReference type="Gene3D" id="3.40.630.30">
    <property type="match status" value="1"/>
</dbReference>
<dbReference type="OrthoDB" id="6538212at2"/>
<sequence>MSDKDLMLSGSIKDPSSVLKNSLRFGKQHSSDEIDIQQVGTLQDFFTGMSKLHAAYLKLGLVSAQPGDMLFSPWFFTAANRLFLAKVDEDVIGTIALIKQSGQGLPAEKVFSREIGQSGCCPERTAEIGSLCIDESYRGSGVLRELYAWIILYAVFFQRIDTLFIQVEERKARFYRDVLFFKQVGESRLHPAYQNKPTALLRADVKPTLAFLRKQLSPNKHLSLKEVLRSMNINHLYHKLVERMKEEKAYCWTAEHARHYCDCCCVRNESLNSTQRAELQKILNRKN</sequence>
<dbReference type="STRING" id="1560201.NG42_13565"/>
<evidence type="ECO:0000313" key="4">
    <source>
        <dbReference type="Proteomes" id="UP000036851"/>
    </source>
</evidence>
<dbReference type="PATRIC" id="fig|1560201.3.peg.2889"/>
<organism evidence="2 5">
    <name type="scientific">Winslowiella iniecta</name>
    <dbReference type="NCBI Taxonomy" id="1560201"/>
    <lineage>
        <taxon>Bacteria</taxon>
        <taxon>Pseudomonadati</taxon>
        <taxon>Pseudomonadota</taxon>
        <taxon>Gammaproteobacteria</taxon>
        <taxon>Enterobacterales</taxon>
        <taxon>Erwiniaceae</taxon>
        <taxon>Winslowiella</taxon>
    </lineage>
</organism>
<dbReference type="EMBL" id="JRXF01000018">
    <property type="protein sequence ID" value="KOC92980.1"/>
    <property type="molecule type" value="Genomic_DNA"/>
</dbReference>
<accession>A0A0L7T1D0</accession>
<gene>
    <name evidence="2" type="ORF">NG42_13565</name>
    <name evidence="3" type="ORF">NG43_12405</name>
</gene>
<dbReference type="AlphaFoldDB" id="A0A0L7T1D0"/>
<dbReference type="CDD" id="cd04301">
    <property type="entry name" value="NAT_SF"/>
    <property type="match status" value="1"/>
</dbReference>
<dbReference type="RefSeq" id="WP_052899998.1">
    <property type="nucleotide sequence ID" value="NZ_JRXE01000018.1"/>
</dbReference>
<protein>
    <recommendedName>
        <fullName evidence="1">N-acetyltransferase domain-containing protein</fullName>
    </recommendedName>
</protein>
<evidence type="ECO:0000313" key="2">
    <source>
        <dbReference type="EMBL" id="KOC89138.1"/>
    </source>
</evidence>
<evidence type="ECO:0000313" key="3">
    <source>
        <dbReference type="EMBL" id="KOC92980.1"/>
    </source>
</evidence>
<dbReference type="InterPro" id="IPR054597">
    <property type="entry name" value="FeeM_cat"/>
</dbReference>
<proteinExistence type="predicted"/>
<dbReference type="EMBL" id="JRXE01000018">
    <property type="protein sequence ID" value="KOC89138.1"/>
    <property type="molecule type" value="Genomic_DNA"/>
</dbReference>
<dbReference type="SUPFAM" id="SSF55729">
    <property type="entry name" value="Acyl-CoA N-acyltransferases (Nat)"/>
    <property type="match status" value="1"/>
</dbReference>
<evidence type="ECO:0000259" key="1">
    <source>
        <dbReference type="PROSITE" id="PS51186"/>
    </source>
</evidence>
<dbReference type="Pfam" id="PF21926">
    <property type="entry name" value="FeeM"/>
    <property type="match status" value="1"/>
</dbReference>
<dbReference type="GO" id="GO:0016747">
    <property type="term" value="F:acyltransferase activity, transferring groups other than amino-acyl groups"/>
    <property type="evidence" value="ECO:0007669"/>
    <property type="project" value="InterPro"/>
</dbReference>
<dbReference type="InterPro" id="IPR000182">
    <property type="entry name" value="GNAT_dom"/>
</dbReference>
<dbReference type="InterPro" id="IPR016181">
    <property type="entry name" value="Acyl_CoA_acyltransferase"/>
</dbReference>
<reference evidence="4 5" key="1">
    <citation type="journal article" date="2015" name="Int. J. Syst. Evol. Microbiol.">
        <title>Erwinia iniecta sp. nov., isolated from Russian wheat aphids (Diuraphis noxia).</title>
        <authorList>
            <person name="Campillo T."/>
            <person name="Luna E."/>
            <person name="Portier P."/>
            <person name="Fischer-Le Saux M."/>
            <person name="Lapitan N."/>
            <person name="Tisserat N.A."/>
            <person name="Leach J.E."/>
        </authorList>
    </citation>
    <scope>NUCLEOTIDE SEQUENCE [LARGE SCALE GENOMIC DNA]</scope>
    <source>
        <strain evidence="2 5">B120</strain>
        <strain evidence="3 4">B149</strain>
    </source>
</reference>
<dbReference type="Proteomes" id="UP000036851">
    <property type="component" value="Unassembled WGS sequence"/>
</dbReference>
<name>A0A0L7T1D0_9GAMM</name>
<feature type="domain" description="N-acetyltransferase" evidence="1">
    <location>
        <begin position="40"/>
        <end position="207"/>
    </location>
</feature>
<evidence type="ECO:0000313" key="5">
    <source>
        <dbReference type="Proteomes" id="UP000037088"/>
    </source>
</evidence>
<dbReference type="PROSITE" id="PS51186">
    <property type="entry name" value="GNAT"/>
    <property type="match status" value="1"/>
</dbReference>
<dbReference type="Proteomes" id="UP000037088">
    <property type="component" value="Unassembled WGS sequence"/>
</dbReference>
<keyword evidence="5" id="KW-1185">Reference proteome</keyword>
<comment type="caution">
    <text evidence="2">The sequence shown here is derived from an EMBL/GenBank/DDBJ whole genome shotgun (WGS) entry which is preliminary data.</text>
</comment>